<reference evidence="2 3" key="1">
    <citation type="submission" date="2016-10" db="EMBL/GenBank/DDBJ databases">
        <authorList>
            <person name="de Groot N.N."/>
        </authorList>
    </citation>
    <scope>NUCLEOTIDE SEQUENCE [LARGE SCALE GENOMIC DNA]</scope>
    <source>
        <strain evidence="2 3">DSM 17813</strain>
    </source>
</reference>
<proteinExistence type="predicted"/>
<feature type="transmembrane region" description="Helical" evidence="1">
    <location>
        <begin position="6"/>
        <end position="27"/>
    </location>
</feature>
<accession>A0A1G9I6V6</accession>
<keyword evidence="1" id="KW-1133">Transmembrane helix</keyword>
<dbReference type="AlphaFoldDB" id="A0A1G9I6V6"/>
<dbReference type="Pfam" id="PF05545">
    <property type="entry name" value="FixQ"/>
    <property type="match status" value="1"/>
</dbReference>
<keyword evidence="1" id="KW-0812">Transmembrane</keyword>
<evidence type="ECO:0000313" key="2">
    <source>
        <dbReference type="EMBL" id="SDL20961.1"/>
    </source>
</evidence>
<dbReference type="Proteomes" id="UP000182146">
    <property type="component" value="Unassembled WGS sequence"/>
</dbReference>
<sequence>MGLKEILYLAVTIGMFAVFAAIVRYVYNSKRRRRLEEPKHRMLDED</sequence>
<name>A0A1G9I6V6_9BACT</name>
<dbReference type="OrthoDB" id="5397961at2"/>
<dbReference type="STRING" id="392333.SAMN05660860_00044"/>
<organism evidence="2 3">
    <name type="scientific">Geoalkalibacter ferrihydriticus</name>
    <dbReference type="NCBI Taxonomy" id="392333"/>
    <lineage>
        <taxon>Bacteria</taxon>
        <taxon>Pseudomonadati</taxon>
        <taxon>Thermodesulfobacteriota</taxon>
        <taxon>Desulfuromonadia</taxon>
        <taxon>Desulfuromonadales</taxon>
        <taxon>Geoalkalibacteraceae</taxon>
        <taxon>Geoalkalibacter</taxon>
    </lineage>
</organism>
<protein>
    <submittedName>
        <fullName evidence="2">Cbb3-type cytochrome oxidase component FixQ</fullName>
    </submittedName>
</protein>
<keyword evidence="1" id="KW-0472">Membrane</keyword>
<gene>
    <name evidence="2" type="ORF">SAMN05660860_00044</name>
</gene>
<evidence type="ECO:0000313" key="3">
    <source>
        <dbReference type="Proteomes" id="UP000182146"/>
    </source>
</evidence>
<evidence type="ECO:0000256" key="1">
    <source>
        <dbReference type="SAM" id="Phobius"/>
    </source>
</evidence>
<dbReference type="InterPro" id="IPR008621">
    <property type="entry name" value="Cbb3-typ_cyt_oxidase_comp"/>
</dbReference>
<dbReference type="RefSeq" id="WP_074669432.1">
    <property type="nucleotide sequence ID" value="NZ_FNGU01000001.1"/>
</dbReference>
<dbReference type="EMBL" id="FNGU01000001">
    <property type="protein sequence ID" value="SDL20961.1"/>
    <property type="molecule type" value="Genomic_DNA"/>
</dbReference>